<evidence type="ECO:0000313" key="3">
    <source>
        <dbReference type="EMBL" id="KAF7438335.1"/>
    </source>
</evidence>
<keyword evidence="2" id="KW-0812">Transmembrane</keyword>
<keyword evidence="2" id="KW-1133">Transmembrane helix</keyword>
<reference evidence="3" key="1">
    <citation type="journal article" date="2020" name="G3 (Bethesda)">
        <title>High-Quality Assemblies for Three Invasive Social Wasps from the &lt;i&gt;Vespula&lt;/i&gt; Genus.</title>
        <authorList>
            <person name="Harrop T.W.R."/>
            <person name="Guhlin J."/>
            <person name="McLaughlin G.M."/>
            <person name="Permina E."/>
            <person name="Stockwell P."/>
            <person name="Gilligan J."/>
            <person name="Le Lec M.F."/>
            <person name="Gruber M.A.M."/>
            <person name="Quinn O."/>
            <person name="Lovegrove M."/>
            <person name="Duncan E.J."/>
            <person name="Remnant E.J."/>
            <person name="Van Eeckhoven J."/>
            <person name="Graham B."/>
            <person name="Knapp R.A."/>
            <person name="Langford K.W."/>
            <person name="Kronenberg Z."/>
            <person name="Press M.O."/>
            <person name="Eacker S.M."/>
            <person name="Wilson-Rankin E.E."/>
            <person name="Purcell J."/>
            <person name="Lester P.J."/>
            <person name="Dearden P.K."/>
        </authorList>
    </citation>
    <scope>NUCLEOTIDE SEQUENCE</scope>
    <source>
        <strain evidence="3">Volc-1</strain>
    </source>
</reference>
<proteinExistence type="predicted"/>
<feature type="transmembrane region" description="Helical" evidence="2">
    <location>
        <begin position="6"/>
        <end position="24"/>
    </location>
</feature>
<organism evidence="3 4">
    <name type="scientific">Vespula pensylvanica</name>
    <name type="common">Western yellow jacket</name>
    <name type="synonym">Wasp</name>
    <dbReference type="NCBI Taxonomy" id="30213"/>
    <lineage>
        <taxon>Eukaryota</taxon>
        <taxon>Metazoa</taxon>
        <taxon>Ecdysozoa</taxon>
        <taxon>Arthropoda</taxon>
        <taxon>Hexapoda</taxon>
        <taxon>Insecta</taxon>
        <taxon>Pterygota</taxon>
        <taxon>Neoptera</taxon>
        <taxon>Endopterygota</taxon>
        <taxon>Hymenoptera</taxon>
        <taxon>Apocrita</taxon>
        <taxon>Aculeata</taxon>
        <taxon>Vespoidea</taxon>
        <taxon>Vespidae</taxon>
        <taxon>Vespinae</taxon>
        <taxon>Vespula</taxon>
    </lineage>
</organism>
<feature type="compositionally biased region" description="Gly residues" evidence="1">
    <location>
        <begin position="37"/>
        <end position="46"/>
    </location>
</feature>
<protein>
    <submittedName>
        <fullName evidence="3">Uncharacterized protein</fullName>
    </submittedName>
</protein>
<sequence>MVMVMVMVMVMLMVMVVVMVVSNVDDEKKEKASRLPLGGGGGGGGVQSSRASRATRILFLFDTITRDNLSWLGEADTPTIEPPAHGHREYHASGEPVAPSRSTPRRRSEKLRIERE</sequence>
<evidence type="ECO:0000256" key="2">
    <source>
        <dbReference type="SAM" id="Phobius"/>
    </source>
</evidence>
<comment type="caution">
    <text evidence="3">The sequence shown here is derived from an EMBL/GenBank/DDBJ whole genome shotgun (WGS) entry which is preliminary data.</text>
</comment>
<evidence type="ECO:0000256" key="1">
    <source>
        <dbReference type="SAM" id="MobiDB-lite"/>
    </source>
</evidence>
<evidence type="ECO:0000313" key="4">
    <source>
        <dbReference type="Proteomes" id="UP000600918"/>
    </source>
</evidence>
<gene>
    <name evidence="3" type="ORF">H0235_000726</name>
</gene>
<dbReference type="EMBL" id="JACSDY010000001">
    <property type="protein sequence ID" value="KAF7438335.1"/>
    <property type="molecule type" value="Genomic_DNA"/>
</dbReference>
<dbReference type="Proteomes" id="UP000600918">
    <property type="component" value="Unassembled WGS sequence"/>
</dbReference>
<keyword evidence="2" id="KW-0472">Membrane</keyword>
<feature type="region of interest" description="Disordered" evidence="1">
    <location>
        <begin position="72"/>
        <end position="116"/>
    </location>
</feature>
<name>A0A834UGD0_VESPE</name>
<feature type="region of interest" description="Disordered" evidence="1">
    <location>
        <begin position="29"/>
        <end position="49"/>
    </location>
</feature>
<keyword evidence="4" id="KW-1185">Reference proteome</keyword>
<accession>A0A834UGD0</accession>
<dbReference type="AlphaFoldDB" id="A0A834UGD0"/>